<dbReference type="CDD" id="cd07061">
    <property type="entry name" value="HP_HAP_like"/>
    <property type="match status" value="1"/>
</dbReference>
<evidence type="ECO:0000256" key="4">
    <source>
        <dbReference type="ARBA" id="ARBA00022801"/>
    </source>
</evidence>
<dbReference type="GO" id="GO:0016158">
    <property type="term" value="F:inositol hexakisphosphate 3-phosphatase activity"/>
    <property type="evidence" value="ECO:0007669"/>
    <property type="project" value="UniProtKB-EC"/>
</dbReference>
<keyword evidence="18" id="KW-0812">Transmembrane</keyword>
<evidence type="ECO:0000256" key="15">
    <source>
        <dbReference type="ARBA" id="ARBA00044262"/>
    </source>
</evidence>
<dbReference type="Proteomes" id="UP000298327">
    <property type="component" value="Unassembled WGS sequence"/>
</dbReference>
<keyword evidence="4" id="KW-0378">Hydrolase</keyword>
<evidence type="ECO:0000256" key="18">
    <source>
        <dbReference type="SAM" id="Phobius"/>
    </source>
</evidence>
<accession>A0A4Y9YB11</accession>
<evidence type="ECO:0000313" key="20">
    <source>
        <dbReference type="Proteomes" id="UP000298327"/>
    </source>
</evidence>
<evidence type="ECO:0000256" key="5">
    <source>
        <dbReference type="ARBA" id="ARBA00023157"/>
    </source>
</evidence>
<dbReference type="InterPro" id="IPR000560">
    <property type="entry name" value="His_Pase_clade-2"/>
</dbReference>
<dbReference type="STRING" id="205917.A0A4Y9YB11"/>
<keyword evidence="3" id="KW-0964">Secreted</keyword>
<evidence type="ECO:0000256" key="14">
    <source>
        <dbReference type="ARBA" id="ARBA00044106"/>
    </source>
</evidence>
<keyword evidence="18" id="KW-1133">Transmembrane helix</keyword>
<evidence type="ECO:0000256" key="2">
    <source>
        <dbReference type="ARBA" id="ARBA00011245"/>
    </source>
</evidence>
<evidence type="ECO:0000256" key="11">
    <source>
        <dbReference type="ARBA" id="ARBA00043721"/>
    </source>
</evidence>
<evidence type="ECO:0000256" key="6">
    <source>
        <dbReference type="ARBA" id="ARBA00023180"/>
    </source>
</evidence>
<protein>
    <recommendedName>
        <fullName evidence="14">Phytase A</fullName>
    </recommendedName>
    <alternativeName>
        <fullName evidence="15">Histidine acid phosphatase phyA</fullName>
    </alternativeName>
    <alternativeName>
        <fullName evidence="8">Myo-inositol hexakisphosphate phosphohydrolase A</fullName>
    </alternativeName>
    <alternativeName>
        <fullName evidence="7">Myo-inositol-hexaphosphate 3-phosphohydrolase A</fullName>
    </alternativeName>
</protein>
<comment type="subunit">
    <text evidence="2">Monomer.</text>
</comment>
<evidence type="ECO:0000256" key="16">
    <source>
        <dbReference type="PIRSR" id="PIRSR000894-1"/>
    </source>
</evidence>
<dbReference type="SUPFAM" id="SSF53254">
    <property type="entry name" value="Phosphoglycerate mutase-like"/>
    <property type="match status" value="1"/>
</dbReference>
<evidence type="ECO:0000256" key="10">
    <source>
        <dbReference type="ARBA" id="ARBA00043675"/>
    </source>
</evidence>
<evidence type="ECO:0000256" key="13">
    <source>
        <dbReference type="ARBA" id="ARBA00043788"/>
    </source>
</evidence>
<evidence type="ECO:0000256" key="8">
    <source>
        <dbReference type="ARBA" id="ARBA00042300"/>
    </source>
</evidence>
<evidence type="ECO:0000256" key="17">
    <source>
        <dbReference type="PIRSR" id="PIRSR000894-2"/>
    </source>
</evidence>
<evidence type="ECO:0000256" key="9">
    <source>
        <dbReference type="ARBA" id="ARBA00043670"/>
    </source>
</evidence>
<comment type="catalytic activity">
    <reaction evidence="10">
        <text>1D-myo-inositol 1,2-bisphosphate + H2O = 1D-myo-inositol 2-phosphate + phosphate</text>
        <dbReference type="Rhea" id="RHEA:77135"/>
        <dbReference type="ChEBI" id="CHEBI:15377"/>
        <dbReference type="ChEBI" id="CHEBI:43474"/>
        <dbReference type="ChEBI" id="CHEBI:84142"/>
        <dbReference type="ChEBI" id="CHEBI:195539"/>
    </reaction>
    <physiologicalReaction direction="left-to-right" evidence="10">
        <dbReference type="Rhea" id="RHEA:77136"/>
    </physiologicalReaction>
</comment>
<evidence type="ECO:0000256" key="7">
    <source>
        <dbReference type="ARBA" id="ARBA00041857"/>
    </source>
</evidence>
<feature type="disulfide bond" evidence="17">
    <location>
        <begin position="306"/>
        <end position="320"/>
    </location>
</feature>
<keyword evidence="5 17" id="KW-1015">Disulfide bond</keyword>
<dbReference type="Gene3D" id="3.40.50.1240">
    <property type="entry name" value="Phosphoglycerate mutase-like"/>
    <property type="match status" value="1"/>
</dbReference>
<feature type="active site" description="Nucleophile" evidence="16">
    <location>
        <position position="135"/>
    </location>
</feature>
<comment type="catalytic activity">
    <reaction evidence="13">
        <text>1D-myo-inositol hexakisphosphate + H2O = 1D-myo-inositol 1,2,4,5,6-pentakisphosphate + phosphate</text>
        <dbReference type="Rhea" id="RHEA:16989"/>
        <dbReference type="ChEBI" id="CHEBI:15377"/>
        <dbReference type="ChEBI" id="CHEBI:43474"/>
        <dbReference type="ChEBI" id="CHEBI:57798"/>
        <dbReference type="ChEBI" id="CHEBI:58130"/>
        <dbReference type="EC" id="3.1.3.8"/>
    </reaction>
    <physiologicalReaction direction="left-to-right" evidence="13">
        <dbReference type="Rhea" id="RHEA:16990"/>
    </physiologicalReaction>
</comment>
<dbReference type="InterPro" id="IPR033379">
    <property type="entry name" value="Acid_Pase_AS"/>
</dbReference>
<keyword evidence="18" id="KW-0472">Membrane</keyword>
<keyword evidence="6" id="KW-0325">Glycoprotein</keyword>
<feature type="disulfide bond" evidence="17">
    <location>
        <begin position="124"/>
        <end position="453"/>
    </location>
</feature>
<dbReference type="GO" id="GO:0003993">
    <property type="term" value="F:acid phosphatase activity"/>
    <property type="evidence" value="ECO:0007669"/>
    <property type="project" value="TreeGrafter"/>
</dbReference>
<dbReference type="GO" id="GO:0005576">
    <property type="term" value="C:extracellular region"/>
    <property type="evidence" value="ECO:0007669"/>
    <property type="project" value="UniProtKB-SubCell"/>
</dbReference>
<feature type="transmembrane region" description="Helical" evidence="18">
    <location>
        <begin position="51"/>
        <end position="70"/>
    </location>
</feature>
<dbReference type="PROSITE" id="PS00778">
    <property type="entry name" value="HIS_ACID_PHOSPHAT_2"/>
    <property type="match status" value="1"/>
</dbReference>
<feature type="disulfide bond" evidence="17">
    <location>
        <begin position="260"/>
        <end position="512"/>
    </location>
</feature>
<evidence type="ECO:0000256" key="1">
    <source>
        <dbReference type="ARBA" id="ARBA00004613"/>
    </source>
</evidence>
<feature type="disulfide bond" evidence="17">
    <location>
        <begin position="482"/>
        <end position="489"/>
    </location>
</feature>
<comment type="catalytic activity">
    <reaction evidence="9">
        <text>1D-myo-inositol 1,2,5,6-tetrakisphosphate + H2O = 1D-myo-inositol 1,2,6-trisphosphate + phosphate</text>
        <dbReference type="Rhea" id="RHEA:77119"/>
        <dbReference type="ChEBI" id="CHEBI:15377"/>
        <dbReference type="ChEBI" id="CHEBI:43474"/>
        <dbReference type="ChEBI" id="CHEBI:195535"/>
        <dbReference type="ChEBI" id="CHEBI:195537"/>
    </reaction>
    <physiologicalReaction direction="left-to-right" evidence="9">
        <dbReference type="Rhea" id="RHEA:77120"/>
    </physiologicalReaction>
</comment>
<evidence type="ECO:0000256" key="12">
    <source>
        <dbReference type="ARBA" id="ARBA00043748"/>
    </source>
</evidence>
<dbReference type="Pfam" id="PF00328">
    <property type="entry name" value="His_Phos_2"/>
    <property type="match status" value="1"/>
</dbReference>
<name>A0A4Y9YB11_9AGAM</name>
<dbReference type="InterPro" id="IPR016274">
    <property type="entry name" value="Histidine_acid_Pase_euk"/>
</dbReference>
<dbReference type="PIRSF" id="PIRSF000894">
    <property type="entry name" value="Acid_phosphatase"/>
    <property type="match status" value="1"/>
</dbReference>
<reference evidence="19 20" key="1">
    <citation type="submission" date="2019-02" db="EMBL/GenBank/DDBJ databases">
        <title>Genome sequencing of the rare red list fungi Dentipellis fragilis.</title>
        <authorList>
            <person name="Buettner E."/>
            <person name="Kellner H."/>
        </authorList>
    </citation>
    <scope>NUCLEOTIDE SEQUENCE [LARGE SCALE GENOMIC DNA]</scope>
    <source>
        <strain evidence="19 20">DSM 105465</strain>
    </source>
</reference>
<dbReference type="EMBL" id="SEOQ01000660">
    <property type="protein sequence ID" value="TFY58767.1"/>
    <property type="molecule type" value="Genomic_DNA"/>
</dbReference>
<comment type="catalytic activity">
    <reaction evidence="12">
        <text>1D-myo-inositol 1,2,4,5,6-pentakisphosphate + H2O = 1D-myo-inositol 1,2,5,6-tetrakisphosphate + phosphate</text>
        <dbReference type="Rhea" id="RHEA:77115"/>
        <dbReference type="ChEBI" id="CHEBI:15377"/>
        <dbReference type="ChEBI" id="CHEBI:43474"/>
        <dbReference type="ChEBI" id="CHEBI:57798"/>
        <dbReference type="ChEBI" id="CHEBI:195535"/>
    </reaction>
    <physiologicalReaction direction="left-to-right" evidence="12">
        <dbReference type="Rhea" id="RHEA:77116"/>
    </physiologicalReaction>
</comment>
<feature type="active site" description="Proton donor" evidence="16">
    <location>
        <position position="400"/>
    </location>
</feature>
<gene>
    <name evidence="19" type="ORF">EVG20_g8027</name>
</gene>
<evidence type="ECO:0000313" key="19">
    <source>
        <dbReference type="EMBL" id="TFY58767.1"/>
    </source>
</evidence>
<dbReference type="OrthoDB" id="6509975at2759"/>
<dbReference type="PANTHER" id="PTHR20963">
    <property type="entry name" value="MULTIPLE INOSITOL POLYPHOSPHATE PHOSPHATASE-RELATED"/>
    <property type="match status" value="1"/>
</dbReference>
<dbReference type="PANTHER" id="PTHR20963:SF24">
    <property type="entry name" value="3-PHYTASE B"/>
    <property type="match status" value="1"/>
</dbReference>
<keyword evidence="20" id="KW-1185">Reference proteome</keyword>
<proteinExistence type="predicted"/>
<dbReference type="InterPro" id="IPR029033">
    <property type="entry name" value="His_PPase_superfam"/>
</dbReference>
<sequence length="515" mass="57485">MDIEKSLLIPSHDSQQGSCACGRVASPPCRQCERDCSRFTHNARLARRTKFAAASILAFLGILAVLVCMCRSGSLGVYRGLWDNANRRKTKTPDLGLPDSFMKRWAQYAPWMPAEAYTAPPSGCSVTQVNLIQRHGGRFPTASSGKEFRAAVEKLLMVEKYKADELEFLNDFAYDMGEEDLIPFGAAQSYDSAIVDYHRYSHLVGKQELPFVRSSSGQRVVDTATNWTAGFAHASRKKIQPSVTVILSEEGNNTLDAGMCPNAGDGSKQSDEWLSIFAPPITARLNKAAPGANLTDDDTLSLMSMCPFHTIVEQRPSPFCSLFTEEEFNDYEYHNDLDKFYGTGHGAYLGRVQGVGYVNELLARLTNKPVHDHTQTNRTLDSSPFTFPLNRTFYADFSHDNEMNAIYSTIGLFQQHLLPDAMLNPRVRNPLRTYILSRIVPFSARMVVERVQCEFGDGERKGEGGPFVRVVVNDAVMPLEFCDGVHGMCTLEKFVESQKYARENGQGDFEKCFES</sequence>
<organism evidence="19 20">
    <name type="scientific">Dentipellis fragilis</name>
    <dbReference type="NCBI Taxonomy" id="205917"/>
    <lineage>
        <taxon>Eukaryota</taxon>
        <taxon>Fungi</taxon>
        <taxon>Dikarya</taxon>
        <taxon>Basidiomycota</taxon>
        <taxon>Agaricomycotina</taxon>
        <taxon>Agaricomycetes</taxon>
        <taxon>Russulales</taxon>
        <taxon>Hericiaceae</taxon>
        <taxon>Dentipellis</taxon>
    </lineage>
</organism>
<comment type="catalytic activity">
    <reaction evidence="11">
        <text>1D-myo-inositol 1,2,6-trisphosphate + H2O = 1D-myo-inositol 1,2-bisphosphate + phosphate</text>
        <dbReference type="Rhea" id="RHEA:77131"/>
        <dbReference type="ChEBI" id="CHEBI:15377"/>
        <dbReference type="ChEBI" id="CHEBI:43474"/>
        <dbReference type="ChEBI" id="CHEBI:195537"/>
        <dbReference type="ChEBI" id="CHEBI:195539"/>
    </reaction>
    <physiologicalReaction direction="left-to-right" evidence="11">
        <dbReference type="Rhea" id="RHEA:77132"/>
    </physiologicalReaction>
</comment>
<evidence type="ECO:0000256" key="3">
    <source>
        <dbReference type="ARBA" id="ARBA00022525"/>
    </source>
</evidence>
<dbReference type="AlphaFoldDB" id="A0A4Y9YB11"/>
<dbReference type="PROSITE" id="PS00616">
    <property type="entry name" value="HIS_ACID_PHOSPHAT_1"/>
    <property type="match status" value="1"/>
</dbReference>
<comment type="subcellular location">
    <subcellularLocation>
        <location evidence="1">Secreted</location>
    </subcellularLocation>
</comment>
<comment type="caution">
    <text evidence="19">The sequence shown here is derived from an EMBL/GenBank/DDBJ whole genome shotgun (WGS) entry which is preliminary data.</text>
</comment>